<dbReference type="InterPro" id="IPR036812">
    <property type="entry name" value="NAD(P)_OxRdtase_dom_sf"/>
</dbReference>
<dbReference type="InterPro" id="IPR053135">
    <property type="entry name" value="AKR2_Oxidoreductase"/>
</dbReference>
<dbReference type="EC" id="1.1.1.-" evidence="2"/>
<gene>
    <name evidence="2" type="ORF">ACFSB2_17510</name>
</gene>
<dbReference type="SUPFAM" id="SSF51430">
    <property type="entry name" value="NAD(P)-linked oxidoreductase"/>
    <property type="match status" value="1"/>
</dbReference>
<dbReference type="InterPro" id="IPR020471">
    <property type="entry name" value="AKR"/>
</dbReference>
<protein>
    <submittedName>
        <fullName evidence="2">Aldo/keto reductase</fullName>
        <ecNumber evidence="2">1.1.1.-</ecNumber>
    </submittedName>
</protein>
<dbReference type="EMBL" id="JBHUCX010000067">
    <property type="protein sequence ID" value="MFD1676499.1"/>
    <property type="molecule type" value="Genomic_DNA"/>
</dbReference>
<name>A0ABW4JJN2_9BACL</name>
<reference evidence="3" key="1">
    <citation type="journal article" date="2019" name="Int. J. Syst. Evol. Microbiol.">
        <title>The Global Catalogue of Microorganisms (GCM) 10K type strain sequencing project: providing services to taxonomists for standard genome sequencing and annotation.</title>
        <authorList>
            <consortium name="The Broad Institute Genomics Platform"/>
            <consortium name="The Broad Institute Genome Sequencing Center for Infectious Disease"/>
            <person name="Wu L."/>
            <person name="Ma J."/>
        </authorList>
    </citation>
    <scope>NUCLEOTIDE SEQUENCE [LARGE SCALE GENOMIC DNA]</scope>
    <source>
        <strain evidence="3">CGMCC 1.12286</strain>
    </source>
</reference>
<keyword evidence="2" id="KW-0560">Oxidoreductase</keyword>
<evidence type="ECO:0000259" key="1">
    <source>
        <dbReference type="Pfam" id="PF00248"/>
    </source>
</evidence>
<proteinExistence type="predicted"/>
<dbReference type="Pfam" id="PF00248">
    <property type="entry name" value="Aldo_ket_red"/>
    <property type="match status" value="1"/>
</dbReference>
<dbReference type="PANTHER" id="PTHR43312:SF1">
    <property type="entry name" value="NADP-DEPENDENT OXIDOREDUCTASE DOMAIN-CONTAINING PROTEIN"/>
    <property type="match status" value="1"/>
</dbReference>
<sequence length="313" mass="34687">MDYTTFGRTELQVSVMGLGGGGHSRLGLSQQKSESESVEIIQKALQLGINFIDTAEAYGTEARIGKALSADQRKNVILSSKYTLYADAVLRKPAQLEQSLDASLKHLNTDYIDVYHLHGVRLQDYDYAQSYLAPELFKMRDKGKIRFLGITEAFVPDPSHMMLRRAVQDDIWDVVMVGFNILNQSAREIVLQPCIEKNIAVLDMFAVRRALTRSDILAEFARDMMNQGLLPENAVDLQNPLGFLIHPEGAVSLPDAAYRFVRYEPGIHCVLSGTGNVAHLEANVESANRAPLPDAHVATLRKLFANINSVSGN</sequence>
<dbReference type="Proteomes" id="UP001597079">
    <property type="component" value="Unassembled WGS sequence"/>
</dbReference>
<dbReference type="GO" id="GO:0016491">
    <property type="term" value="F:oxidoreductase activity"/>
    <property type="evidence" value="ECO:0007669"/>
    <property type="project" value="UniProtKB-KW"/>
</dbReference>
<dbReference type="RefSeq" id="WP_377944402.1">
    <property type="nucleotide sequence ID" value="NZ_JBHUCX010000067.1"/>
</dbReference>
<accession>A0ABW4JJN2</accession>
<keyword evidence="3" id="KW-1185">Reference proteome</keyword>
<dbReference type="Gene3D" id="3.20.20.100">
    <property type="entry name" value="NADP-dependent oxidoreductase domain"/>
    <property type="match status" value="1"/>
</dbReference>
<evidence type="ECO:0000313" key="2">
    <source>
        <dbReference type="EMBL" id="MFD1676499.1"/>
    </source>
</evidence>
<dbReference type="CDD" id="cd19105">
    <property type="entry name" value="AKR_unchar"/>
    <property type="match status" value="1"/>
</dbReference>
<dbReference type="PRINTS" id="PR00069">
    <property type="entry name" value="ALDKETRDTASE"/>
</dbReference>
<evidence type="ECO:0000313" key="3">
    <source>
        <dbReference type="Proteomes" id="UP001597079"/>
    </source>
</evidence>
<feature type="domain" description="NADP-dependent oxidoreductase" evidence="1">
    <location>
        <begin position="24"/>
        <end position="303"/>
    </location>
</feature>
<organism evidence="2 3">
    <name type="scientific">Alicyclobacillus fodiniaquatilis</name>
    <dbReference type="NCBI Taxonomy" id="1661150"/>
    <lineage>
        <taxon>Bacteria</taxon>
        <taxon>Bacillati</taxon>
        <taxon>Bacillota</taxon>
        <taxon>Bacilli</taxon>
        <taxon>Bacillales</taxon>
        <taxon>Alicyclobacillaceae</taxon>
        <taxon>Alicyclobacillus</taxon>
    </lineage>
</organism>
<dbReference type="InterPro" id="IPR023210">
    <property type="entry name" value="NADP_OxRdtase_dom"/>
</dbReference>
<comment type="caution">
    <text evidence="2">The sequence shown here is derived from an EMBL/GenBank/DDBJ whole genome shotgun (WGS) entry which is preliminary data.</text>
</comment>
<dbReference type="PANTHER" id="PTHR43312">
    <property type="entry name" value="D-THREO-ALDOSE 1-DEHYDROGENASE"/>
    <property type="match status" value="1"/>
</dbReference>